<dbReference type="KEGG" id="mym:A176_002516"/>
<name>A0A0H4WS20_9BACT</name>
<dbReference type="Proteomes" id="UP000009026">
    <property type="component" value="Chromosome"/>
</dbReference>
<keyword evidence="1" id="KW-0732">Signal</keyword>
<reference evidence="2 3" key="1">
    <citation type="journal article" date="2016" name="PLoS ONE">
        <title>Complete Genome Sequence and Comparative Genomics of a Novel Myxobacterium Myxococcus hansupus.</title>
        <authorList>
            <person name="Sharma G."/>
            <person name="Narwani T."/>
            <person name="Subramanian S."/>
        </authorList>
    </citation>
    <scope>NUCLEOTIDE SEQUENCE [LARGE SCALE GENOMIC DNA]</scope>
    <source>
        <strain evidence="3">mixupus</strain>
    </source>
</reference>
<evidence type="ECO:0000313" key="3">
    <source>
        <dbReference type="Proteomes" id="UP000009026"/>
    </source>
</evidence>
<dbReference type="PATRIC" id="fig|1297742.4.peg.2542"/>
<feature type="signal peptide" evidence="1">
    <location>
        <begin position="1"/>
        <end position="21"/>
    </location>
</feature>
<dbReference type="AlphaFoldDB" id="A0A0H4WS20"/>
<keyword evidence="3" id="KW-1185">Reference proteome</keyword>
<evidence type="ECO:0008006" key="4">
    <source>
        <dbReference type="Google" id="ProtNLM"/>
    </source>
</evidence>
<sequence length="159" mass="16715">MMLGSVLAMVLSAGGSADALAQVQVKNISLSVPASWSRAEEEGTFKFQAPSGDAYFLVDVGAVQTAGMKAQTCVDKIVASIGGKGWERLKVGAQPAAKRQETDVAPDGSGAVDSVTYVGCDGKTTWSVIFYLEQTKQERFAPLAQKVGTSVKIQRARGK</sequence>
<dbReference type="EMBL" id="CP012109">
    <property type="protein sequence ID" value="AKQ65604.1"/>
    <property type="molecule type" value="Genomic_DNA"/>
</dbReference>
<gene>
    <name evidence="2" type="ORF">A176_002516</name>
</gene>
<organism evidence="2 3">
    <name type="scientific">Pseudomyxococcus hansupus</name>
    <dbReference type="NCBI Taxonomy" id="1297742"/>
    <lineage>
        <taxon>Bacteria</taxon>
        <taxon>Pseudomonadati</taxon>
        <taxon>Myxococcota</taxon>
        <taxon>Myxococcia</taxon>
        <taxon>Myxococcales</taxon>
        <taxon>Cystobacterineae</taxon>
        <taxon>Myxococcaceae</taxon>
        <taxon>Pseudomyxococcus</taxon>
    </lineage>
</organism>
<dbReference type="RefSeq" id="WP_002638674.1">
    <property type="nucleotide sequence ID" value="NZ_CP012109.1"/>
</dbReference>
<dbReference type="OrthoDB" id="5510713at2"/>
<evidence type="ECO:0000313" key="2">
    <source>
        <dbReference type="EMBL" id="AKQ65604.1"/>
    </source>
</evidence>
<dbReference type="STRING" id="1297742.A176_002516"/>
<proteinExistence type="predicted"/>
<feature type="chain" id="PRO_5005211979" description="Lipoprotein" evidence="1">
    <location>
        <begin position="22"/>
        <end position="159"/>
    </location>
</feature>
<accession>A0A0H4WS20</accession>
<protein>
    <recommendedName>
        <fullName evidence="4">Lipoprotein</fullName>
    </recommendedName>
</protein>
<evidence type="ECO:0000256" key="1">
    <source>
        <dbReference type="SAM" id="SignalP"/>
    </source>
</evidence>